<organism evidence="2 3">
    <name type="scientific">Apostasia shenzhenica</name>
    <dbReference type="NCBI Taxonomy" id="1088818"/>
    <lineage>
        <taxon>Eukaryota</taxon>
        <taxon>Viridiplantae</taxon>
        <taxon>Streptophyta</taxon>
        <taxon>Embryophyta</taxon>
        <taxon>Tracheophyta</taxon>
        <taxon>Spermatophyta</taxon>
        <taxon>Magnoliopsida</taxon>
        <taxon>Liliopsida</taxon>
        <taxon>Asparagales</taxon>
        <taxon>Orchidaceae</taxon>
        <taxon>Apostasioideae</taxon>
        <taxon>Apostasia</taxon>
    </lineage>
</organism>
<evidence type="ECO:0000313" key="2">
    <source>
        <dbReference type="EMBL" id="PKA46045.1"/>
    </source>
</evidence>
<name>A0A2H9ZRX3_9ASPA</name>
<keyword evidence="3" id="KW-1185">Reference proteome</keyword>
<dbReference type="AlphaFoldDB" id="A0A2H9ZRX3"/>
<sequence>MLEITQPLFTPQPLLVLELSAHAGDMQPPEKPSLMPFITSKKKPKAPLQKLLPPVSVVIFHKRRKNQGNNDKESSQTLSLL</sequence>
<gene>
    <name evidence="2" type="ORF">AXF42_Ash021522</name>
</gene>
<feature type="region of interest" description="Disordered" evidence="1">
    <location>
        <begin position="62"/>
        <end position="81"/>
    </location>
</feature>
<accession>A0A2H9ZRX3</accession>
<proteinExistence type="predicted"/>
<protein>
    <submittedName>
        <fullName evidence="2">Uncharacterized protein</fullName>
    </submittedName>
</protein>
<evidence type="ECO:0000313" key="3">
    <source>
        <dbReference type="Proteomes" id="UP000236161"/>
    </source>
</evidence>
<dbReference type="Proteomes" id="UP000236161">
    <property type="component" value="Unassembled WGS sequence"/>
</dbReference>
<reference evidence="2 3" key="1">
    <citation type="journal article" date="2017" name="Nature">
        <title>The Apostasia genome and the evolution of orchids.</title>
        <authorList>
            <person name="Zhang G.Q."/>
            <person name="Liu K.W."/>
            <person name="Li Z."/>
            <person name="Lohaus R."/>
            <person name="Hsiao Y.Y."/>
            <person name="Niu S.C."/>
            <person name="Wang J.Y."/>
            <person name="Lin Y.C."/>
            <person name="Xu Q."/>
            <person name="Chen L.J."/>
            <person name="Yoshida K."/>
            <person name="Fujiwara S."/>
            <person name="Wang Z.W."/>
            <person name="Zhang Y.Q."/>
            <person name="Mitsuda N."/>
            <person name="Wang M."/>
            <person name="Liu G.H."/>
            <person name="Pecoraro L."/>
            <person name="Huang H.X."/>
            <person name="Xiao X.J."/>
            <person name="Lin M."/>
            <person name="Wu X.Y."/>
            <person name="Wu W.L."/>
            <person name="Chen Y.Y."/>
            <person name="Chang S.B."/>
            <person name="Sakamoto S."/>
            <person name="Ohme-Takagi M."/>
            <person name="Yagi M."/>
            <person name="Zeng S.J."/>
            <person name="Shen C.Y."/>
            <person name="Yeh C.M."/>
            <person name="Luo Y.B."/>
            <person name="Tsai W.C."/>
            <person name="Van de Peer Y."/>
            <person name="Liu Z.J."/>
        </authorList>
    </citation>
    <scope>NUCLEOTIDE SEQUENCE [LARGE SCALE GENOMIC DNA]</scope>
    <source>
        <strain evidence="3">cv. Shenzhen</strain>
        <tissue evidence="2">Stem</tissue>
    </source>
</reference>
<evidence type="ECO:0000256" key="1">
    <source>
        <dbReference type="SAM" id="MobiDB-lite"/>
    </source>
</evidence>
<dbReference type="EMBL" id="KZ454463">
    <property type="protein sequence ID" value="PKA46045.1"/>
    <property type="molecule type" value="Genomic_DNA"/>
</dbReference>